<name>A0A182TCU0_9DIPT</name>
<keyword evidence="1" id="KW-0812">Transmembrane</keyword>
<evidence type="ECO:0000313" key="3">
    <source>
        <dbReference type="Proteomes" id="UP000075902"/>
    </source>
</evidence>
<keyword evidence="3" id="KW-1185">Reference proteome</keyword>
<feature type="transmembrane region" description="Helical" evidence="1">
    <location>
        <begin position="32"/>
        <end position="52"/>
    </location>
</feature>
<protein>
    <submittedName>
        <fullName evidence="2">Uncharacterized protein</fullName>
    </submittedName>
</protein>
<dbReference type="VEuPathDB" id="VectorBase:AMEC000010"/>
<keyword evidence="1" id="KW-0472">Membrane</keyword>
<evidence type="ECO:0000256" key="1">
    <source>
        <dbReference type="SAM" id="Phobius"/>
    </source>
</evidence>
<dbReference type="EnsemblMetazoa" id="AMEC000010-RA">
    <property type="protein sequence ID" value="AMEC000010-PA"/>
    <property type="gene ID" value="AMEC000010"/>
</dbReference>
<reference evidence="2" key="2">
    <citation type="submission" date="2020-05" db="UniProtKB">
        <authorList>
            <consortium name="EnsemblMetazoa"/>
        </authorList>
    </citation>
    <scope>IDENTIFICATION</scope>
    <source>
        <strain evidence="2">CM1001059</strain>
    </source>
</reference>
<accession>A0A182TCU0</accession>
<dbReference type="Proteomes" id="UP000075902">
    <property type="component" value="Unassembled WGS sequence"/>
</dbReference>
<feature type="transmembrane region" description="Helical" evidence="1">
    <location>
        <begin position="6"/>
        <end position="25"/>
    </location>
</feature>
<proteinExistence type="predicted"/>
<keyword evidence="1" id="KW-1133">Transmembrane helix</keyword>
<evidence type="ECO:0000313" key="2">
    <source>
        <dbReference type="EnsemblMetazoa" id="AMEC000010-PA"/>
    </source>
</evidence>
<sequence>MDLLRIVVSSLLLLPLCTSVIVLVFESPSDVAVTVAVLPLLVTTVSFFGPTFRPPCSGTAVRLPPSFSVPSVVLPACDVLIALLPAFDWPIITRCTPPGSTSSSTFTSPDGVCTYCCPWLVMICGTPSSITSSSSMISSVAPTMTSEAGLIASGFIPSSPTIWPLSFLPRREMV</sequence>
<reference evidence="3" key="1">
    <citation type="submission" date="2014-01" db="EMBL/GenBank/DDBJ databases">
        <title>The Genome Sequence of Anopheles melas CM1001059_A (V2).</title>
        <authorList>
            <consortium name="The Broad Institute Genomics Platform"/>
            <person name="Neafsey D.E."/>
            <person name="Besansky N."/>
            <person name="Howell P."/>
            <person name="Walton C."/>
            <person name="Young S.K."/>
            <person name="Zeng Q."/>
            <person name="Gargeya S."/>
            <person name="Fitzgerald M."/>
            <person name="Haas B."/>
            <person name="Abouelleil A."/>
            <person name="Allen A.W."/>
            <person name="Alvarado L."/>
            <person name="Arachchi H.M."/>
            <person name="Berlin A.M."/>
            <person name="Chapman S.B."/>
            <person name="Gainer-Dewar J."/>
            <person name="Goldberg J."/>
            <person name="Griggs A."/>
            <person name="Gujja S."/>
            <person name="Hansen M."/>
            <person name="Howarth C."/>
            <person name="Imamovic A."/>
            <person name="Ireland A."/>
            <person name="Larimer J."/>
            <person name="McCowan C."/>
            <person name="Murphy C."/>
            <person name="Pearson M."/>
            <person name="Poon T.W."/>
            <person name="Priest M."/>
            <person name="Roberts A."/>
            <person name="Saif S."/>
            <person name="Shea T."/>
            <person name="Sisk P."/>
            <person name="Sykes S."/>
            <person name="Wortman J."/>
            <person name="Nusbaum C."/>
            <person name="Birren B."/>
        </authorList>
    </citation>
    <scope>NUCLEOTIDE SEQUENCE [LARGE SCALE GENOMIC DNA]</scope>
    <source>
        <strain evidence="3">CM1001059</strain>
    </source>
</reference>
<dbReference type="AlphaFoldDB" id="A0A182TCU0"/>
<organism evidence="2 3">
    <name type="scientific">Anopheles melas</name>
    <dbReference type="NCBI Taxonomy" id="34690"/>
    <lineage>
        <taxon>Eukaryota</taxon>
        <taxon>Metazoa</taxon>
        <taxon>Ecdysozoa</taxon>
        <taxon>Arthropoda</taxon>
        <taxon>Hexapoda</taxon>
        <taxon>Insecta</taxon>
        <taxon>Pterygota</taxon>
        <taxon>Neoptera</taxon>
        <taxon>Endopterygota</taxon>
        <taxon>Diptera</taxon>
        <taxon>Nematocera</taxon>
        <taxon>Culicoidea</taxon>
        <taxon>Culicidae</taxon>
        <taxon>Anophelinae</taxon>
        <taxon>Anopheles</taxon>
    </lineage>
</organism>